<dbReference type="SUPFAM" id="SSF111347">
    <property type="entry name" value="Rap/Ran-GAP"/>
    <property type="match status" value="1"/>
</dbReference>
<evidence type="ECO:0000256" key="1">
    <source>
        <dbReference type="ARBA" id="ARBA00022468"/>
    </source>
</evidence>
<feature type="compositionally biased region" description="Polar residues" evidence="2">
    <location>
        <begin position="784"/>
        <end position="799"/>
    </location>
</feature>
<dbReference type="Proteomes" id="UP000014480">
    <property type="component" value="Unassembled WGS sequence"/>
</dbReference>
<evidence type="ECO:0000256" key="2">
    <source>
        <dbReference type="SAM" id="MobiDB-lite"/>
    </source>
</evidence>
<reference evidence="5" key="1">
    <citation type="journal article" date="2013" name="New Phytol.">
        <title>Comparative genomic and transcriptomic analyses reveal the hemibiotrophic stage shift of Colletotrichum fungi.</title>
        <authorList>
            <person name="Gan P."/>
            <person name="Ikeda K."/>
            <person name="Irieda H."/>
            <person name="Narusaka M."/>
            <person name="O'Connell R.J."/>
            <person name="Narusaka Y."/>
            <person name="Takano Y."/>
            <person name="Kubo Y."/>
            <person name="Shirasu K."/>
        </authorList>
    </citation>
    <scope>NUCLEOTIDE SEQUENCE [LARGE SCALE GENOMIC DNA]</scope>
    <source>
        <strain evidence="5">104-T / ATCC 96160 / CBS 514.97 / LARS 414 / MAFF 240422</strain>
    </source>
</reference>
<dbReference type="GO" id="GO:0033596">
    <property type="term" value="C:TSC1-TSC2 complex"/>
    <property type="evidence" value="ECO:0007669"/>
    <property type="project" value="TreeGrafter"/>
</dbReference>
<dbReference type="InterPro" id="IPR016024">
    <property type="entry name" value="ARM-type_fold"/>
</dbReference>
<gene>
    <name evidence="4" type="ORF">Cob_v007730</name>
</gene>
<dbReference type="InterPro" id="IPR000331">
    <property type="entry name" value="Rap/Ran_GAP_dom"/>
</dbReference>
<dbReference type="GO" id="GO:0051056">
    <property type="term" value="P:regulation of small GTPase mediated signal transduction"/>
    <property type="evidence" value="ECO:0007669"/>
    <property type="project" value="InterPro"/>
</dbReference>
<keyword evidence="5" id="KW-1185">Reference proteome</keyword>
<evidence type="ECO:0000259" key="3">
    <source>
        <dbReference type="PROSITE" id="PS50085"/>
    </source>
</evidence>
<feature type="compositionally biased region" description="Polar residues" evidence="2">
    <location>
        <begin position="1"/>
        <end position="12"/>
    </location>
</feature>
<dbReference type="PROSITE" id="PS50085">
    <property type="entry name" value="RAPGAP"/>
    <property type="match status" value="1"/>
</dbReference>
<feature type="region of interest" description="Disordered" evidence="2">
    <location>
        <begin position="1073"/>
        <end position="1093"/>
    </location>
</feature>
<dbReference type="Pfam" id="PF03542">
    <property type="entry name" value="Tuberin"/>
    <property type="match status" value="1"/>
</dbReference>
<dbReference type="SUPFAM" id="SSF48371">
    <property type="entry name" value="ARM repeat"/>
    <property type="match status" value="1"/>
</dbReference>
<proteinExistence type="predicted"/>
<dbReference type="GO" id="GO:0005096">
    <property type="term" value="F:GTPase activator activity"/>
    <property type="evidence" value="ECO:0007669"/>
    <property type="project" value="UniProtKB-KW"/>
</dbReference>
<dbReference type="InterPro" id="IPR024584">
    <property type="entry name" value="Tuberin_N"/>
</dbReference>
<comment type="caution">
    <text evidence="4">The sequence shown here is derived from an EMBL/GenBank/DDBJ whole genome shotgun (WGS) entry which is preliminary data.</text>
</comment>
<dbReference type="EMBL" id="AMCV02000020">
    <property type="protein sequence ID" value="TDZ19511.1"/>
    <property type="molecule type" value="Genomic_DNA"/>
</dbReference>
<dbReference type="FunFam" id="3.40.50.11210:FF:000007">
    <property type="entry name" value="Tuberous sclerosis 2"/>
    <property type="match status" value="1"/>
</dbReference>
<evidence type="ECO:0000313" key="5">
    <source>
        <dbReference type="Proteomes" id="UP000014480"/>
    </source>
</evidence>
<dbReference type="GO" id="GO:0005634">
    <property type="term" value="C:nucleus"/>
    <property type="evidence" value="ECO:0007669"/>
    <property type="project" value="InterPro"/>
</dbReference>
<dbReference type="Pfam" id="PF02145">
    <property type="entry name" value="Rap_GAP"/>
    <property type="match status" value="1"/>
</dbReference>
<feature type="region of interest" description="Disordered" evidence="2">
    <location>
        <begin position="763"/>
        <end position="821"/>
    </location>
</feature>
<dbReference type="GO" id="GO:0032007">
    <property type="term" value="P:negative regulation of TOR signaling"/>
    <property type="evidence" value="ECO:0007669"/>
    <property type="project" value="TreeGrafter"/>
</dbReference>
<evidence type="ECO:0000313" key="4">
    <source>
        <dbReference type="EMBL" id="TDZ19511.1"/>
    </source>
</evidence>
<keyword evidence="1" id="KW-0343">GTPase activation</keyword>
<dbReference type="OrthoDB" id="19311at2759"/>
<organism evidence="4 5">
    <name type="scientific">Colletotrichum orbiculare (strain 104-T / ATCC 96160 / CBS 514.97 / LARS 414 / MAFF 240422)</name>
    <name type="common">Cucumber anthracnose fungus</name>
    <name type="synonym">Colletotrichum lagenarium</name>
    <dbReference type="NCBI Taxonomy" id="1213857"/>
    <lineage>
        <taxon>Eukaryota</taxon>
        <taxon>Fungi</taxon>
        <taxon>Dikarya</taxon>
        <taxon>Ascomycota</taxon>
        <taxon>Pezizomycotina</taxon>
        <taxon>Sordariomycetes</taxon>
        <taxon>Hypocreomycetidae</taxon>
        <taxon>Glomerellales</taxon>
        <taxon>Glomerellaceae</taxon>
        <taxon>Colletotrichum</taxon>
        <taxon>Colletotrichum orbiculare species complex</taxon>
    </lineage>
</organism>
<reference evidence="5" key="2">
    <citation type="journal article" date="2019" name="Mol. Plant Microbe Interact.">
        <title>Genome sequence resources for four phytopathogenic fungi from the Colletotrichum orbiculare species complex.</title>
        <authorList>
            <person name="Gan P."/>
            <person name="Tsushima A."/>
            <person name="Narusaka M."/>
            <person name="Narusaka Y."/>
            <person name="Takano Y."/>
            <person name="Kubo Y."/>
            <person name="Shirasu K."/>
        </authorList>
    </citation>
    <scope>GENOME REANNOTATION</scope>
    <source>
        <strain evidence="5">104-T / ATCC 96160 / CBS 514.97 / LARS 414 / MAFF 240422</strain>
    </source>
</reference>
<feature type="domain" description="Rap-GAP" evidence="3">
    <location>
        <begin position="1283"/>
        <end position="1522"/>
    </location>
</feature>
<feature type="region of interest" description="Disordered" evidence="2">
    <location>
        <begin position="656"/>
        <end position="676"/>
    </location>
</feature>
<accession>A0A484FP98</accession>
<feature type="compositionally biased region" description="Polar residues" evidence="2">
    <location>
        <begin position="656"/>
        <end position="665"/>
    </location>
</feature>
<feature type="region of interest" description="Disordered" evidence="2">
    <location>
        <begin position="1"/>
        <end position="44"/>
    </location>
</feature>
<sequence length="1661" mass="183672">MLFSNFALSSRNIHAESSPPEHMPPSPGDAPSSPDSNRPGGLASVFKGLTGARLTKSPPTSLKSASSILSPLADHVNATRTTLGLSPNQMESFEQLRSRSASATERIAAANSLRYVVAEYPMSSVLDIWYAAKDMIEATKTDAERIAGWELLSECVKQKSSTDIERREYFQTLSAPANPQDFHLQLAAVVDLTNHGKELSGFHSEVIPLLRRWLCEAYQAVKAARKQASREAKKNAARVRVSVVGEENNLLQLFRFISEVIKFSSSVATESAMSGLMKALVGICLSTTIEGDLEASISVIDAIVTFGALPPESFKECVLVLGSIFCLVPSLSKPAWHTISILLKSHNGPAAVRVLVDLLRHLPADGSSKGKDTRDIRGVLAVLEKLLTKSTEKGYPQIPFVLLIDGLVAAVHSTDSCRVHCAVLKLVNSLFRNADGNLHQLIVEEDWTTLLDIAVECSKKAPASLVTGLGLIPPETEPERPDEAIGVELLKLIGRLEELATSKTGDFVPRQVIIKFFTNIHSRLPDSAARVVLTYFQEFRCCSPSDLQWEENLSLVLKEFYANRNRTTQTRLLSLQAVTESYDMMDLIGEGLGDDVVPNLIKDLLTDIAGETNLLVLESVVSFMVSVAVSSDRALFDYIVDTLRTIVVNDQMLSPLSSSATSRPTTPVDPAAQKSHTASGVVTRGYVKLFMRCMNLDGAKSLKLYDVLVNIAKTNYCKTDARLVAMKLLFRLRADWANRVFLVQDTESEGLATTLLHTALSRERKQAEDAAQPGRSTRAEQGAVSRTTRGVSFSSSGTQDRVYPVRSASGAKQPHSYKPMWALPDPEALPEAPSAIASPVLVSHTEEAEPADTKEGETPAVESRYTALNTDAWLDAIVHIVEKGGCDWEVYSMVLVHLPSQLTNHAIFRGAVPQIKELRRVMCDQIRTTNLGQEPPISTGLRRADVAICLFHSLTMILSYHEFFLKDQEDEIVQAFVHGISTWERCAKYCIHALSICCHELPLSTSKTLVQMLQKMAQIITQPHVAMHILEFLAGLSRMQNLYVNFRENEYRIVFGICVRYLQYVRDRKQTQRGSLHSEAATPTGASAPEPLHPNAADDLPQYVYALAYHVITFWFLALKLPDRANHVAWIARNLLTDVDDGQNPEEQALVTLDFMQRVAYADADESSEDLLFTKERFGEILKRRWLMGHSIVTIEQSTTTGWSQITKRQPSGTSSYIVHENFRPRPAHQAQYISDVSRDGQLANNNILPSHLMVQLMTSTPQTQDGARPIPLPDDDTIQRAVRVFDRNSTVDGHKVGVIYIGEGQTQESEILANVSGSSDYVTFLNGLGTLTKLKGSKFNTQGLDREYNTDGEYTFCWRDRVTEMVFHVITQMPTSLDRDPLCINKKRHIGNDFVNIIFNDSGSPFRFDTFPSEFNYVNIVITPESRASFLAMRENPPSDKHMPFYKVQVMSKPGFPEISPASETKMVSLRALPGFIRLLALNASVFCLVWANREGGEHIGSWRNRLREIKRLRDKFAPKTTANPQISSHPHLSHTNVASTPSTQPASLGGAVVGNSLSAAQVADSRPSASVRDSFSSLRRSSVATFFTSTSEQTSHRSSMLSTTTNDTEIVPGSGLDSLVERRVRDMEKAAALSERIPPKVFSLFNGFHYIHVSGLCTI</sequence>
<dbReference type="InterPro" id="IPR027107">
    <property type="entry name" value="Tuberin/Ral-act_asu"/>
</dbReference>
<dbReference type="STRING" id="1213857.A0A484FP98"/>
<dbReference type="Pfam" id="PF11864">
    <property type="entry name" value="DUF3384"/>
    <property type="match status" value="1"/>
</dbReference>
<dbReference type="PANTHER" id="PTHR10063:SF0">
    <property type="entry name" value="TUBERIN"/>
    <property type="match status" value="1"/>
</dbReference>
<name>A0A484FP98_COLOR</name>
<feature type="region of interest" description="Disordered" evidence="2">
    <location>
        <begin position="1522"/>
        <end position="1552"/>
    </location>
</feature>
<dbReference type="Gene3D" id="3.40.50.11210">
    <property type="entry name" value="Rap/Ran-GAP"/>
    <property type="match status" value="1"/>
</dbReference>
<protein>
    <submittedName>
        <fullName evidence="4">Tuberous sclerosis 2 protein-like protein</fullName>
    </submittedName>
</protein>
<dbReference type="PANTHER" id="PTHR10063">
    <property type="entry name" value="TUBERIN"/>
    <property type="match status" value="1"/>
</dbReference>
<dbReference type="InterPro" id="IPR018515">
    <property type="entry name" value="Tuberin-type_domain"/>
</dbReference>
<dbReference type="InterPro" id="IPR035974">
    <property type="entry name" value="Rap/Ran-GAP_sf"/>
</dbReference>
<feature type="compositionally biased region" description="Polar residues" evidence="2">
    <location>
        <begin position="1522"/>
        <end position="1548"/>
    </location>
</feature>